<name>A0A1G6PVP9_9BACT</name>
<evidence type="ECO:0000313" key="13">
    <source>
        <dbReference type="Proteomes" id="UP000297288"/>
    </source>
</evidence>
<evidence type="ECO:0000256" key="7">
    <source>
        <dbReference type="SAM" id="Phobius"/>
    </source>
</evidence>
<evidence type="ECO:0000313" key="10">
    <source>
        <dbReference type="EMBL" id="SDC83467.1"/>
    </source>
</evidence>
<evidence type="ECO:0000256" key="4">
    <source>
        <dbReference type="ARBA" id="ARBA00022692"/>
    </source>
</evidence>
<dbReference type="SUPFAM" id="SSF82861">
    <property type="entry name" value="Mechanosensitive channel protein MscS (YggB), transmembrane region"/>
    <property type="match status" value="1"/>
</dbReference>
<dbReference type="GO" id="GO:0008381">
    <property type="term" value="F:mechanosensitive monoatomic ion channel activity"/>
    <property type="evidence" value="ECO:0007669"/>
    <property type="project" value="InterPro"/>
</dbReference>
<dbReference type="InterPro" id="IPR045275">
    <property type="entry name" value="MscS_archaea/bacteria_type"/>
</dbReference>
<dbReference type="Gene3D" id="3.30.70.100">
    <property type="match status" value="1"/>
</dbReference>
<dbReference type="RefSeq" id="WP_091405271.1">
    <property type="nucleotide sequence ID" value="NZ_FMYV01000009.1"/>
</dbReference>
<dbReference type="Gene3D" id="2.30.30.60">
    <property type="match status" value="1"/>
</dbReference>
<evidence type="ECO:0000256" key="5">
    <source>
        <dbReference type="ARBA" id="ARBA00022989"/>
    </source>
</evidence>
<dbReference type="Pfam" id="PF21082">
    <property type="entry name" value="MS_channel_3rd"/>
    <property type="match status" value="1"/>
</dbReference>
<feature type="domain" description="Mechanosensitive ion channel MscS" evidence="8">
    <location>
        <begin position="100"/>
        <end position="161"/>
    </location>
</feature>
<dbReference type="Gene3D" id="1.10.287.1260">
    <property type="match status" value="1"/>
</dbReference>
<dbReference type="PANTHER" id="PTHR30221">
    <property type="entry name" value="SMALL-CONDUCTANCE MECHANOSENSITIVE CHANNEL"/>
    <property type="match status" value="1"/>
</dbReference>
<proteinExistence type="inferred from homology"/>
<protein>
    <submittedName>
        <fullName evidence="11">Mechanosensitive ion channel family protein</fullName>
    </submittedName>
    <submittedName>
        <fullName evidence="10">Small conductance mechanosensitive channel</fullName>
    </submittedName>
</protein>
<dbReference type="STRING" id="28234.SAMN04488588_1896"/>
<dbReference type="Proteomes" id="UP000297288">
    <property type="component" value="Unassembled WGS sequence"/>
</dbReference>
<evidence type="ECO:0000313" key="11">
    <source>
        <dbReference type="EMBL" id="TGG86873.1"/>
    </source>
</evidence>
<dbReference type="Proteomes" id="UP000199322">
    <property type="component" value="Unassembled WGS sequence"/>
</dbReference>
<dbReference type="InterPro" id="IPR011066">
    <property type="entry name" value="MscS_channel_C_sf"/>
</dbReference>
<keyword evidence="5 7" id="KW-1133">Transmembrane helix</keyword>
<keyword evidence="3" id="KW-1003">Cell membrane</keyword>
<dbReference type="AlphaFoldDB" id="A0A1G6PVP9"/>
<gene>
    <name evidence="11" type="ORF">E4650_09505</name>
    <name evidence="10" type="ORF">SAMN04488588_1896</name>
</gene>
<evidence type="ECO:0000259" key="9">
    <source>
        <dbReference type="Pfam" id="PF21082"/>
    </source>
</evidence>
<dbReference type="SUPFAM" id="SSF82689">
    <property type="entry name" value="Mechanosensitive channel protein MscS (YggB), C-terminal domain"/>
    <property type="match status" value="1"/>
</dbReference>
<dbReference type="InterPro" id="IPR023408">
    <property type="entry name" value="MscS_beta-dom_sf"/>
</dbReference>
<evidence type="ECO:0000313" key="12">
    <source>
        <dbReference type="Proteomes" id="UP000199322"/>
    </source>
</evidence>
<dbReference type="InterPro" id="IPR010920">
    <property type="entry name" value="LSM_dom_sf"/>
</dbReference>
<evidence type="ECO:0000259" key="8">
    <source>
        <dbReference type="Pfam" id="PF00924"/>
    </source>
</evidence>
<feature type="transmembrane region" description="Helical" evidence="7">
    <location>
        <begin position="12"/>
        <end position="36"/>
    </location>
</feature>
<dbReference type="OrthoDB" id="9809206at2"/>
<keyword evidence="4 7" id="KW-0812">Transmembrane</keyword>
<dbReference type="EMBL" id="FMYV01000009">
    <property type="protein sequence ID" value="SDC83467.1"/>
    <property type="molecule type" value="Genomic_DNA"/>
</dbReference>
<dbReference type="PANTHER" id="PTHR30221:SF1">
    <property type="entry name" value="SMALL-CONDUCTANCE MECHANOSENSITIVE CHANNEL"/>
    <property type="match status" value="1"/>
</dbReference>
<dbReference type="Pfam" id="PF00924">
    <property type="entry name" value="MS_channel_2nd"/>
    <property type="match status" value="1"/>
</dbReference>
<evidence type="ECO:0000256" key="2">
    <source>
        <dbReference type="ARBA" id="ARBA00008017"/>
    </source>
</evidence>
<organism evidence="10 12">
    <name type="scientific">Geotoga petraea</name>
    <dbReference type="NCBI Taxonomy" id="28234"/>
    <lineage>
        <taxon>Bacteria</taxon>
        <taxon>Thermotogati</taxon>
        <taxon>Thermotogota</taxon>
        <taxon>Thermotogae</taxon>
        <taxon>Petrotogales</taxon>
        <taxon>Petrotogaceae</taxon>
        <taxon>Geotoga</taxon>
    </lineage>
</organism>
<keyword evidence="6 7" id="KW-0472">Membrane</keyword>
<evidence type="ECO:0000256" key="3">
    <source>
        <dbReference type="ARBA" id="ARBA00022475"/>
    </source>
</evidence>
<evidence type="ECO:0000256" key="1">
    <source>
        <dbReference type="ARBA" id="ARBA00004651"/>
    </source>
</evidence>
<feature type="transmembrane region" description="Helical" evidence="7">
    <location>
        <begin position="57"/>
        <end position="75"/>
    </location>
</feature>
<sequence>MENYVDVAIDWGIRIGLSILIFVIAKIVGNIIYNTIIRLSEKTKKIKFQYKKTMKTLINLAMYIIAAFIIISVLFKNLGPMVAGLGVSGIVIGLAVKEPLGNLIDGILIMMNKLVVEGEAVEINNYSGSIIEINLNHLKLKTWDGQMIDIPNTVVWNSSIIHYWPEDIRRNEISVGISYDDDIPKAMELLNEIINNFEMKYIDDDHQPAVLFQKYGSSSIDFIVRYWVKRPDFFSSKNELAKIIKKEFDEKGLTIPFTQIDLHMMNQ</sequence>
<comment type="subcellular location">
    <subcellularLocation>
        <location evidence="1">Cell membrane</location>
        <topology evidence="1">Multi-pass membrane protein</topology>
    </subcellularLocation>
</comment>
<dbReference type="GO" id="GO:0005886">
    <property type="term" value="C:plasma membrane"/>
    <property type="evidence" value="ECO:0007669"/>
    <property type="project" value="UniProtKB-SubCell"/>
</dbReference>
<dbReference type="InterPro" id="IPR011014">
    <property type="entry name" value="MscS_channel_TM-2"/>
</dbReference>
<keyword evidence="12" id="KW-1185">Reference proteome</keyword>
<dbReference type="EMBL" id="SRME01000007">
    <property type="protein sequence ID" value="TGG86873.1"/>
    <property type="molecule type" value="Genomic_DNA"/>
</dbReference>
<reference evidence="11 13" key="2">
    <citation type="submission" date="2019-04" db="EMBL/GenBank/DDBJ databases">
        <title>Draft genome sequence data and analysis of a Fermenting Bacterium, Geotoga petraea strain HO-Geo1, isolated from heavy-oil petroleum reservoir in Russia.</title>
        <authorList>
            <person name="Grouzdev D.S."/>
            <person name="Semenova E.M."/>
            <person name="Sokolova D.S."/>
            <person name="Tourova T.P."/>
            <person name="Poltaraus A.B."/>
            <person name="Nazina T.N."/>
        </authorList>
    </citation>
    <scope>NUCLEOTIDE SEQUENCE [LARGE SCALE GENOMIC DNA]</scope>
    <source>
        <strain evidence="11 13">HO-Geo1</strain>
    </source>
</reference>
<feature type="domain" description="Mechanosensitive ion channel MscS C-terminal" evidence="9">
    <location>
        <begin position="172"/>
        <end position="254"/>
    </location>
</feature>
<dbReference type="InterPro" id="IPR006685">
    <property type="entry name" value="MscS_channel_2nd"/>
</dbReference>
<dbReference type="InterPro" id="IPR049278">
    <property type="entry name" value="MS_channel_C"/>
</dbReference>
<comment type="similarity">
    <text evidence="2">Belongs to the MscS (TC 1.A.23) family.</text>
</comment>
<evidence type="ECO:0000256" key="6">
    <source>
        <dbReference type="ARBA" id="ARBA00023136"/>
    </source>
</evidence>
<accession>A0A1G6PVP9</accession>
<dbReference type="SUPFAM" id="SSF50182">
    <property type="entry name" value="Sm-like ribonucleoproteins"/>
    <property type="match status" value="1"/>
</dbReference>
<reference evidence="10 12" key="1">
    <citation type="submission" date="2016-10" db="EMBL/GenBank/DDBJ databases">
        <authorList>
            <person name="de Groot N.N."/>
        </authorList>
    </citation>
    <scope>NUCLEOTIDE SEQUENCE [LARGE SCALE GENOMIC DNA]</scope>
    <source>
        <strain evidence="10 12">WG14</strain>
    </source>
</reference>